<evidence type="ECO:0000256" key="4">
    <source>
        <dbReference type="ARBA" id="ARBA00022764"/>
    </source>
</evidence>
<dbReference type="GO" id="GO:0042597">
    <property type="term" value="C:periplasmic space"/>
    <property type="evidence" value="ECO:0007669"/>
    <property type="project" value="UniProtKB-SubCell"/>
</dbReference>
<keyword evidence="3" id="KW-0732">Signal</keyword>
<dbReference type="PANTHER" id="PTHR36842:SF1">
    <property type="entry name" value="PROTEIN TOLB"/>
    <property type="match status" value="1"/>
</dbReference>
<comment type="similarity">
    <text evidence="2">Belongs to the TolB family.</text>
</comment>
<dbReference type="AlphaFoldDB" id="A0A3B1CUC2"/>
<evidence type="ECO:0000313" key="5">
    <source>
        <dbReference type="EMBL" id="VAX31982.1"/>
    </source>
</evidence>
<dbReference type="Gene3D" id="2.130.10.10">
    <property type="entry name" value="YVTN repeat-like/Quinoprotein amine dehydrogenase"/>
    <property type="match status" value="1"/>
</dbReference>
<proteinExistence type="inferred from homology"/>
<dbReference type="InterPro" id="IPR015943">
    <property type="entry name" value="WD40/YVTN_repeat-like_dom_sf"/>
</dbReference>
<dbReference type="InterPro" id="IPR011042">
    <property type="entry name" value="6-blade_b-propeller_TolB-like"/>
</dbReference>
<gene>
    <name evidence="5" type="ORF">MNBD_NITROSPIRAE01-1837</name>
</gene>
<dbReference type="Pfam" id="PF07676">
    <property type="entry name" value="PD40"/>
    <property type="match status" value="6"/>
</dbReference>
<dbReference type="InterPro" id="IPR011659">
    <property type="entry name" value="WD40"/>
</dbReference>
<keyword evidence="4" id="KW-0574">Periplasm</keyword>
<dbReference type="Gene3D" id="3.40.50.10070">
    <property type="entry name" value="TolB, N-terminal domain"/>
    <property type="match status" value="1"/>
</dbReference>
<reference evidence="5" key="1">
    <citation type="submission" date="2018-06" db="EMBL/GenBank/DDBJ databases">
        <authorList>
            <person name="Zhirakovskaya E."/>
        </authorList>
    </citation>
    <scope>NUCLEOTIDE SEQUENCE</scope>
</reference>
<protein>
    <submittedName>
        <fullName evidence="5">Tol-Pal system beta propeller repeat protein TolB</fullName>
    </submittedName>
</protein>
<evidence type="ECO:0000256" key="2">
    <source>
        <dbReference type="ARBA" id="ARBA00009820"/>
    </source>
</evidence>
<dbReference type="SUPFAM" id="SSF52964">
    <property type="entry name" value="TolB, N-terminal domain"/>
    <property type="match status" value="1"/>
</dbReference>
<evidence type="ECO:0000256" key="1">
    <source>
        <dbReference type="ARBA" id="ARBA00004418"/>
    </source>
</evidence>
<comment type="subcellular location">
    <subcellularLocation>
        <location evidence="1">Periplasm</location>
    </subcellularLocation>
</comment>
<dbReference type="PANTHER" id="PTHR36842">
    <property type="entry name" value="PROTEIN TOLB HOMOLOG"/>
    <property type="match status" value="1"/>
</dbReference>
<dbReference type="GO" id="GO:0017038">
    <property type="term" value="P:protein import"/>
    <property type="evidence" value="ECO:0007669"/>
    <property type="project" value="InterPro"/>
</dbReference>
<accession>A0A3B1CUC2</accession>
<dbReference type="Gene3D" id="2.120.10.30">
    <property type="entry name" value="TolB, C-terminal domain"/>
    <property type="match status" value="1"/>
</dbReference>
<organism evidence="5">
    <name type="scientific">hydrothermal vent metagenome</name>
    <dbReference type="NCBI Taxonomy" id="652676"/>
    <lineage>
        <taxon>unclassified sequences</taxon>
        <taxon>metagenomes</taxon>
        <taxon>ecological metagenomes</taxon>
    </lineage>
</organism>
<dbReference type="EMBL" id="UOGF01000081">
    <property type="protein sequence ID" value="VAX31982.1"/>
    <property type="molecule type" value="Genomic_DNA"/>
</dbReference>
<dbReference type="SUPFAM" id="SSF69304">
    <property type="entry name" value="Tricorn protease N-terminal domain"/>
    <property type="match status" value="1"/>
</dbReference>
<dbReference type="NCBIfam" id="TIGR02800">
    <property type="entry name" value="propeller_TolB"/>
    <property type="match status" value="1"/>
</dbReference>
<sequence length="406" mass="45117">MEMERSGFRKIPLMIMPFGGAPKHKEEMVILENVLRSDLKRSHVFELIETRDIGISADHPMPPGSSVMVKAAKAGVLALVWAKLDTQNNGWVLESYAYETAKGDQVVGVKIFGGKKKLRNLAHRFSDKLTLHFTGEKGVAQSKVTYISDLSGEKEVYVMDYDGANKMRFTRDRSIAISPRWSNDASKIAYTSYRKGNPDLYVVDLKTGERKVLASFSGLNFSPSWSPLGDQLAFATTKDGNAEIYLINLDGTGLKRLTFNSSDDLSPSWSPSGKQIAFTSDRGGGPQIYVMDADGSNVHRLTFDGNYNTSPAWSPKGDWIAYACRNKERRLKICADRSDGSQSIAITESGRWDDESPSWALNGRELIFTSSRFGKNQILSIHLDGTHLRRLTSNPANNTSPSWSLR</sequence>
<name>A0A3B1CUC2_9ZZZZ</name>
<dbReference type="InterPro" id="IPR014167">
    <property type="entry name" value="Tol-Pal_TolB"/>
</dbReference>
<evidence type="ECO:0000256" key="3">
    <source>
        <dbReference type="ARBA" id="ARBA00022729"/>
    </source>
</evidence>